<proteinExistence type="predicted"/>
<feature type="transmembrane region" description="Helical" evidence="1">
    <location>
        <begin position="42"/>
        <end position="66"/>
    </location>
</feature>
<protein>
    <submittedName>
        <fullName evidence="2">Uncharacterized protein</fullName>
    </submittedName>
</protein>
<organism evidence="2 3">
    <name type="scientific">Dictyobacter aurantiacus</name>
    <dbReference type="NCBI Taxonomy" id="1936993"/>
    <lineage>
        <taxon>Bacteria</taxon>
        <taxon>Bacillati</taxon>
        <taxon>Chloroflexota</taxon>
        <taxon>Ktedonobacteria</taxon>
        <taxon>Ktedonobacterales</taxon>
        <taxon>Dictyobacteraceae</taxon>
        <taxon>Dictyobacter</taxon>
    </lineage>
</organism>
<keyword evidence="1" id="KW-1133">Transmembrane helix</keyword>
<evidence type="ECO:0000313" key="3">
    <source>
        <dbReference type="Proteomes" id="UP000287224"/>
    </source>
</evidence>
<dbReference type="Proteomes" id="UP000287224">
    <property type="component" value="Unassembled WGS sequence"/>
</dbReference>
<name>A0A401ZB25_9CHLR</name>
<dbReference type="EMBL" id="BIFQ01000001">
    <property type="protein sequence ID" value="GCE04059.1"/>
    <property type="molecule type" value="Genomic_DNA"/>
</dbReference>
<dbReference type="AlphaFoldDB" id="A0A401ZB25"/>
<comment type="caution">
    <text evidence="2">The sequence shown here is derived from an EMBL/GenBank/DDBJ whole genome shotgun (WGS) entry which is preliminary data.</text>
</comment>
<evidence type="ECO:0000313" key="2">
    <source>
        <dbReference type="EMBL" id="GCE04059.1"/>
    </source>
</evidence>
<reference evidence="3" key="1">
    <citation type="submission" date="2018-12" db="EMBL/GenBank/DDBJ databases">
        <title>Tengunoibacter tsumagoiensis gen. nov., sp. nov., Dictyobacter kobayashii sp. nov., D. alpinus sp. nov., and D. joshuensis sp. nov. and description of Dictyobacteraceae fam. nov. within the order Ktedonobacterales isolated from Tengu-no-mugimeshi.</title>
        <authorList>
            <person name="Wang C.M."/>
            <person name="Zheng Y."/>
            <person name="Sakai Y."/>
            <person name="Toyoda A."/>
            <person name="Minakuchi Y."/>
            <person name="Abe K."/>
            <person name="Yokota A."/>
            <person name="Yabe S."/>
        </authorList>
    </citation>
    <scope>NUCLEOTIDE SEQUENCE [LARGE SCALE GENOMIC DNA]</scope>
    <source>
        <strain evidence="3">S-27</strain>
    </source>
</reference>
<keyword evidence="1" id="KW-0472">Membrane</keyword>
<gene>
    <name evidence="2" type="ORF">KDAU_13880</name>
</gene>
<accession>A0A401ZB25</accession>
<keyword evidence="3" id="KW-1185">Reference proteome</keyword>
<sequence>MDGSHHTISVYLAPDGCRYGWMTGGPASRDGVAPGGTHMVNLAPLLITMRMFRLWLYIGAIAYYAARRSR</sequence>
<keyword evidence="1" id="KW-0812">Transmembrane</keyword>
<evidence type="ECO:0000256" key="1">
    <source>
        <dbReference type="SAM" id="Phobius"/>
    </source>
</evidence>